<accession>A0A1H2X2I7</accession>
<organism evidence="1 2">
    <name type="scientific">Lutibacter oricola</name>
    <dbReference type="NCBI Taxonomy" id="762486"/>
    <lineage>
        <taxon>Bacteria</taxon>
        <taxon>Pseudomonadati</taxon>
        <taxon>Bacteroidota</taxon>
        <taxon>Flavobacteriia</taxon>
        <taxon>Flavobacteriales</taxon>
        <taxon>Flavobacteriaceae</taxon>
        <taxon>Lutibacter</taxon>
    </lineage>
</organism>
<reference evidence="1 2" key="1">
    <citation type="submission" date="2016-10" db="EMBL/GenBank/DDBJ databases">
        <authorList>
            <person name="de Groot N.N."/>
        </authorList>
    </citation>
    <scope>NUCLEOTIDE SEQUENCE [LARGE SCALE GENOMIC DNA]</scope>
    <source>
        <strain evidence="1 2">DSM 24956</strain>
    </source>
</reference>
<dbReference type="STRING" id="762486.SAMN05444411_102338"/>
<sequence length="457" mass="53551">MKKVFVFLPDGVGLRNFVFGDFYEIGKQKNIDIIYWNNTDFPIHENYIRVKQGKSNWLADLFKRSRSKIELKQSYKKFKDEAYLSYSFTQSFKTIKTAIKSSLVSMFSMLFNSELGLKKVRSYIEKFERNSEYYFNVKKQLQNEAPNFVFSTNQRPLKAIAPILAAKDLGIPTATFIFSWDNLPKGMLVLETDYYYVWSTYMKKELLKYYPFILEEQIKITGTPQFEPHFNKKLIIDKNVFFKKNNLDLNKKYICFSGDDITTSPNDQLYLEDVVKAIKSLNSKGFNLGLIYRKCPVDFSNRHMSIYNEYKDIMVLVDPLWENLGNGWNRVMPTENDTSLLVNTIKNTEMVINVGSSMVFDYVCHNKPCAFLNYNTDKSVDKNWNIEKIYKYIHFKSMPSKDAVLWINSKNKIEEVILKGLEMKNLSSTKEWFKTIAGEEPTKASNRIWESIAKVVN</sequence>
<dbReference type="OrthoDB" id="913551at2"/>
<name>A0A1H2X2I7_9FLAO</name>
<evidence type="ECO:0000313" key="2">
    <source>
        <dbReference type="Proteomes" id="UP000199595"/>
    </source>
</evidence>
<proteinExistence type="predicted"/>
<gene>
    <name evidence="1" type="ORF">SAMN05444411_102338</name>
</gene>
<dbReference type="RefSeq" id="WP_090121304.1">
    <property type="nucleotide sequence ID" value="NZ_FNNJ01000002.1"/>
</dbReference>
<evidence type="ECO:0008006" key="3">
    <source>
        <dbReference type="Google" id="ProtNLM"/>
    </source>
</evidence>
<dbReference type="SUPFAM" id="SSF53756">
    <property type="entry name" value="UDP-Glycosyltransferase/glycogen phosphorylase"/>
    <property type="match status" value="1"/>
</dbReference>
<protein>
    <recommendedName>
        <fullName evidence="3">UDP-N-acetylglucosamine:LPS N-acetylglucosamine transferase</fullName>
    </recommendedName>
</protein>
<evidence type="ECO:0000313" key="1">
    <source>
        <dbReference type="EMBL" id="SDW86479.1"/>
    </source>
</evidence>
<dbReference type="EMBL" id="FNNJ01000002">
    <property type="protein sequence ID" value="SDW86479.1"/>
    <property type="molecule type" value="Genomic_DNA"/>
</dbReference>
<dbReference type="Proteomes" id="UP000199595">
    <property type="component" value="Unassembled WGS sequence"/>
</dbReference>
<keyword evidence="2" id="KW-1185">Reference proteome</keyword>
<dbReference type="AlphaFoldDB" id="A0A1H2X2I7"/>